<dbReference type="CDD" id="cd00801">
    <property type="entry name" value="INT_P4_C"/>
    <property type="match status" value="1"/>
</dbReference>
<dbReference type="Proteomes" id="UP000241868">
    <property type="component" value="Unassembled WGS sequence"/>
</dbReference>
<dbReference type="InterPro" id="IPR011010">
    <property type="entry name" value="DNA_brk_join_enz"/>
</dbReference>
<evidence type="ECO:0000256" key="3">
    <source>
        <dbReference type="ARBA" id="ARBA00023172"/>
    </source>
</evidence>
<evidence type="ECO:0000256" key="1">
    <source>
        <dbReference type="ARBA" id="ARBA00008857"/>
    </source>
</evidence>
<organism evidence="5 6">
    <name type="scientific">Neisseria iguanae</name>
    <dbReference type="NCBI Taxonomy" id="90242"/>
    <lineage>
        <taxon>Bacteria</taxon>
        <taxon>Pseudomonadati</taxon>
        <taxon>Pseudomonadota</taxon>
        <taxon>Betaproteobacteria</taxon>
        <taxon>Neisseriales</taxon>
        <taxon>Neisseriaceae</taxon>
        <taxon>Neisseria</taxon>
    </lineage>
</organism>
<keyword evidence="2" id="KW-0229">DNA integration</keyword>
<dbReference type="PROSITE" id="PS51898">
    <property type="entry name" value="TYR_RECOMBINASE"/>
    <property type="match status" value="1"/>
</dbReference>
<feature type="domain" description="Tyr recombinase" evidence="4">
    <location>
        <begin position="29"/>
        <end position="202"/>
    </location>
</feature>
<comment type="similarity">
    <text evidence="1">Belongs to the 'phage' integrase family.</text>
</comment>
<accession>A0A2P7TY73</accession>
<dbReference type="Gene3D" id="1.10.443.10">
    <property type="entry name" value="Intergrase catalytic core"/>
    <property type="match status" value="1"/>
</dbReference>
<dbReference type="EMBL" id="PXYY01000083">
    <property type="protein sequence ID" value="PSJ79669.1"/>
    <property type="molecule type" value="Genomic_DNA"/>
</dbReference>
<reference evidence="5 6" key="1">
    <citation type="submission" date="2018-03" db="EMBL/GenBank/DDBJ databases">
        <title>Neisseria weixii sp. nov., isolated from the intestinal contents of Tibetan Plateau pika (Ochotona curzoniae) in Yushu, Qinghai Province, China.</title>
        <authorList>
            <person name="Gui Z."/>
        </authorList>
    </citation>
    <scope>NUCLEOTIDE SEQUENCE [LARGE SCALE GENOMIC DNA]</scope>
    <source>
        <strain evidence="5 6">ATCC 51483</strain>
    </source>
</reference>
<dbReference type="PANTHER" id="PTHR30629">
    <property type="entry name" value="PROPHAGE INTEGRASE"/>
    <property type="match status" value="1"/>
</dbReference>
<protein>
    <recommendedName>
        <fullName evidence="4">Tyr recombinase domain-containing protein</fullName>
    </recommendedName>
</protein>
<comment type="caution">
    <text evidence="5">The sequence shown here is derived from an EMBL/GenBank/DDBJ whole genome shotgun (WGS) entry which is preliminary data.</text>
</comment>
<dbReference type="PANTHER" id="PTHR30629:SF2">
    <property type="entry name" value="PROPHAGE INTEGRASE INTS-RELATED"/>
    <property type="match status" value="1"/>
</dbReference>
<dbReference type="InterPro" id="IPR013762">
    <property type="entry name" value="Integrase-like_cat_sf"/>
</dbReference>
<dbReference type="InterPro" id="IPR002104">
    <property type="entry name" value="Integrase_catalytic"/>
</dbReference>
<gene>
    <name evidence="5" type="ORF">C7N83_10865</name>
</gene>
<dbReference type="Pfam" id="PF00589">
    <property type="entry name" value="Phage_integrase"/>
    <property type="match status" value="1"/>
</dbReference>
<dbReference type="SUPFAM" id="SSF56349">
    <property type="entry name" value="DNA breaking-rejoining enzymes"/>
    <property type="match status" value="1"/>
</dbReference>
<keyword evidence="6" id="KW-1185">Reference proteome</keyword>
<evidence type="ECO:0000259" key="4">
    <source>
        <dbReference type="PROSITE" id="PS51898"/>
    </source>
</evidence>
<proteinExistence type="inferred from homology"/>
<sequence>MTMHLKMRRVTYNPAYKLRDELTQVEQKSHPLTYYKKLAVLLREINACRGMPQTRALFRILPYIFTRPSELRLMKWEEIDFKAKIWTKSGKNMKNGLDFIIPLNRQVLAILEEIKQVTGSYEYVFFNTSYKQSLSKGEIRKALERLGYKDEQIPHGFRHVAASTYLNGTGKYQPDWIEAQLAHKLPKTSRASYNKADYLPTG</sequence>
<evidence type="ECO:0000313" key="6">
    <source>
        <dbReference type="Proteomes" id="UP000241868"/>
    </source>
</evidence>
<dbReference type="AlphaFoldDB" id="A0A2P7TY73"/>
<dbReference type="GO" id="GO:0003677">
    <property type="term" value="F:DNA binding"/>
    <property type="evidence" value="ECO:0007669"/>
    <property type="project" value="InterPro"/>
</dbReference>
<name>A0A2P7TY73_9NEIS</name>
<dbReference type="InterPro" id="IPR050808">
    <property type="entry name" value="Phage_Integrase"/>
</dbReference>
<dbReference type="OrthoDB" id="9775880at2"/>
<dbReference type="GO" id="GO:0015074">
    <property type="term" value="P:DNA integration"/>
    <property type="evidence" value="ECO:0007669"/>
    <property type="project" value="UniProtKB-KW"/>
</dbReference>
<dbReference type="GO" id="GO:0006310">
    <property type="term" value="P:DNA recombination"/>
    <property type="evidence" value="ECO:0007669"/>
    <property type="project" value="UniProtKB-KW"/>
</dbReference>
<keyword evidence="3" id="KW-0233">DNA recombination</keyword>
<evidence type="ECO:0000256" key="2">
    <source>
        <dbReference type="ARBA" id="ARBA00022908"/>
    </source>
</evidence>
<evidence type="ECO:0000313" key="5">
    <source>
        <dbReference type="EMBL" id="PSJ79669.1"/>
    </source>
</evidence>